<dbReference type="AlphaFoldDB" id="A0A512DJB1"/>
<dbReference type="GO" id="GO:0005737">
    <property type="term" value="C:cytoplasm"/>
    <property type="evidence" value="ECO:0007669"/>
    <property type="project" value="UniProtKB-SubCell"/>
</dbReference>
<organism evidence="6 7">
    <name type="scientific">Skermanella aerolata</name>
    <dbReference type="NCBI Taxonomy" id="393310"/>
    <lineage>
        <taxon>Bacteria</taxon>
        <taxon>Pseudomonadati</taxon>
        <taxon>Pseudomonadota</taxon>
        <taxon>Alphaproteobacteria</taxon>
        <taxon>Rhodospirillales</taxon>
        <taxon>Azospirillaceae</taxon>
        <taxon>Skermanella</taxon>
    </lineage>
</organism>
<reference evidence="6 7" key="1">
    <citation type="submission" date="2019-07" db="EMBL/GenBank/DDBJ databases">
        <title>Whole genome shotgun sequence of Skermanella aerolata NBRC 106429.</title>
        <authorList>
            <person name="Hosoyama A."/>
            <person name="Uohara A."/>
            <person name="Ohji S."/>
            <person name="Ichikawa N."/>
        </authorList>
    </citation>
    <scope>NUCLEOTIDE SEQUENCE [LARGE SCALE GENOMIC DNA]</scope>
    <source>
        <strain evidence="6 7">NBRC 106429</strain>
    </source>
</reference>
<dbReference type="InterPro" id="IPR000032">
    <property type="entry name" value="HPr-like"/>
</dbReference>
<dbReference type="CDD" id="cd00367">
    <property type="entry name" value="PTS-HPr_like"/>
    <property type="match status" value="1"/>
</dbReference>
<dbReference type="PANTHER" id="PTHR33705">
    <property type="entry name" value="PHOSPHOCARRIER PROTEIN HPR"/>
    <property type="match status" value="1"/>
</dbReference>
<keyword evidence="3" id="KW-0963">Cytoplasm</keyword>
<dbReference type="InterPro" id="IPR001020">
    <property type="entry name" value="PTS_HPr_His_P_site"/>
</dbReference>
<evidence type="ECO:0000256" key="4">
    <source>
        <dbReference type="ARBA" id="ARBA00022683"/>
    </source>
</evidence>
<evidence type="ECO:0000256" key="3">
    <source>
        <dbReference type="ARBA" id="ARBA00022490"/>
    </source>
</evidence>
<comment type="similarity">
    <text evidence="2">Belongs to the HPr family.</text>
</comment>
<dbReference type="PROSITE" id="PS51350">
    <property type="entry name" value="PTS_HPR_DOM"/>
    <property type="match status" value="1"/>
</dbReference>
<evidence type="ECO:0000259" key="5">
    <source>
        <dbReference type="PROSITE" id="PS51350"/>
    </source>
</evidence>
<dbReference type="PRINTS" id="PR00107">
    <property type="entry name" value="PHOSPHOCPHPR"/>
</dbReference>
<feature type="domain" description="HPr" evidence="5">
    <location>
        <begin position="16"/>
        <end position="103"/>
    </location>
</feature>
<evidence type="ECO:0000313" key="6">
    <source>
        <dbReference type="EMBL" id="GEO36559.1"/>
    </source>
</evidence>
<proteinExistence type="inferred from homology"/>
<evidence type="ECO:0000313" key="7">
    <source>
        <dbReference type="Proteomes" id="UP000321523"/>
    </source>
</evidence>
<dbReference type="SUPFAM" id="SSF55594">
    <property type="entry name" value="HPr-like"/>
    <property type="match status" value="1"/>
</dbReference>
<dbReference type="Pfam" id="PF00381">
    <property type="entry name" value="PTS-HPr"/>
    <property type="match status" value="1"/>
</dbReference>
<keyword evidence="7" id="KW-1185">Reference proteome</keyword>
<evidence type="ECO:0000256" key="1">
    <source>
        <dbReference type="ARBA" id="ARBA00004496"/>
    </source>
</evidence>
<dbReference type="PANTHER" id="PTHR33705:SF2">
    <property type="entry name" value="PHOSPHOCARRIER PROTEIN NPR"/>
    <property type="match status" value="1"/>
</dbReference>
<dbReference type="RefSeq" id="WP_044425350.1">
    <property type="nucleotide sequence ID" value="NZ_BJYZ01000002.1"/>
</dbReference>
<gene>
    <name evidence="6" type="ORF">SAE02_07070</name>
</gene>
<dbReference type="GO" id="GO:0009401">
    <property type="term" value="P:phosphoenolpyruvate-dependent sugar phosphotransferase system"/>
    <property type="evidence" value="ECO:0007669"/>
    <property type="project" value="UniProtKB-KW"/>
</dbReference>
<dbReference type="OrthoDB" id="9798965at2"/>
<dbReference type="Proteomes" id="UP000321523">
    <property type="component" value="Unassembled WGS sequence"/>
</dbReference>
<comment type="caution">
    <text evidence="6">The sequence shown here is derived from an EMBL/GenBank/DDBJ whole genome shotgun (WGS) entry which is preliminary data.</text>
</comment>
<sequence length="103" mass="10783">MTGATNDNASGGAALEASDTVTICNQRGLHARAAAKFVKLVAKFDAEVEVERNDMVVSGQSIMGLMMLAASQGCNVKLRAKGKEATLVIAALVDLVGRKFDED</sequence>
<dbReference type="Gene3D" id="3.30.1340.10">
    <property type="entry name" value="HPr-like"/>
    <property type="match status" value="1"/>
</dbReference>
<keyword evidence="4" id="KW-0598">Phosphotransferase system</keyword>
<accession>A0A512DJB1</accession>
<dbReference type="PROSITE" id="PS00369">
    <property type="entry name" value="PTS_HPR_HIS"/>
    <property type="match status" value="1"/>
</dbReference>
<protein>
    <submittedName>
        <fullName evidence="6">Phosphocarrier protein HPr</fullName>
    </submittedName>
</protein>
<name>A0A512DJB1_9PROT</name>
<dbReference type="InterPro" id="IPR050399">
    <property type="entry name" value="HPr"/>
</dbReference>
<evidence type="ECO:0000256" key="2">
    <source>
        <dbReference type="ARBA" id="ARBA00010736"/>
    </source>
</evidence>
<dbReference type="EMBL" id="BJYZ01000002">
    <property type="protein sequence ID" value="GEO36559.1"/>
    <property type="molecule type" value="Genomic_DNA"/>
</dbReference>
<dbReference type="InterPro" id="IPR035895">
    <property type="entry name" value="HPr-like_sf"/>
</dbReference>
<dbReference type="NCBIfam" id="TIGR01003">
    <property type="entry name" value="PTS_HPr_family"/>
    <property type="match status" value="1"/>
</dbReference>
<comment type="subcellular location">
    <subcellularLocation>
        <location evidence="1">Cytoplasm</location>
    </subcellularLocation>
</comment>